<evidence type="ECO:0000256" key="2">
    <source>
        <dbReference type="SAM" id="Phobius"/>
    </source>
</evidence>
<keyword evidence="2" id="KW-1133">Transmembrane helix</keyword>
<organism evidence="3 4">
    <name type="scientific">Ilex paraguariensis</name>
    <name type="common">yerba mate</name>
    <dbReference type="NCBI Taxonomy" id="185542"/>
    <lineage>
        <taxon>Eukaryota</taxon>
        <taxon>Viridiplantae</taxon>
        <taxon>Streptophyta</taxon>
        <taxon>Embryophyta</taxon>
        <taxon>Tracheophyta</taxon>
        <taxon>Spermatophyta</taxon>
        <taxon>Magnoliopsida</taxon>
        <taxon>eudicotyledons</taxon>
        <taxon>Gunneridae</taxon>
        <taxon>Pentapetalae</taxon>
        <taxon>asterids</taxon>
        <taxon>campanulids</taxon>
        <taxon>Aquifoliales</taxon>
        <taxon>Aquifoliaceae</taxon>
        <taxon>Ilex</taxon>
    </lineage>
</organism>
<keyword evidence="2" id="KW-0812">Transmembrane</keyword>
<feature type="region of interest" description="Disordered" evidence="1">
    <location>
        <begin position="67"/>
        <end position="90"/>
    </location>
</feature>
<protein>
    <submittedName>
        <fullName evidence="3">Uncharacterized protein</fullName>
    </submittedName>
</protein>
<evidence type="ECO:0000256" key="1">
    <source>
        <dbReference type="SAM" id="MobiDB-lite"/>
    </source>
</evidence>
<proteinExistence type="predicted"/>
<evidence type="ECO:0000313" key="4">
    <source>
        <dbReference type="Proteomes" id="UP001642360"/>
    </source>
</evidence>
<name>A0ABC8R7R8_9AQUA</name>
<feature type="region of interest" description="Disordered" evidence="1">
    <location>
        <begin position="375"/>
        <end position="397"/>
    </location>
</feature>
<feature type="compositionally biased region" description="Low complexity" evidence="1">
    <location>
        <begin position="381"/>
        <end position="397"/>
    </location>
</feature>
<reference evidence="3 4" key="1">
    <citation type="submission" date="2024-02" db="EMBL/GenBank/DDBJ databases">
        <authorList>
            <person name="Vignale AGUSTIN F."/>
            <person name="Sosa J E."/>
            <person name="Modenutti C."/>
        </authorList>
    </citation>
    <scope>NUCLEOTIDE SEQUENCE [LARGE SCALE GENOMIC DNA]</scope>
</reference>
<dbReference type="PANTHER" id="PTHR35490:SF3">
    <property type="entry name" value="(WILD MALAYSIAN BANANA) HYPOTHETICAL PROTEIN"/>
    <property type="match status" value="1"/>
</dbReference>
<sequence length="397" mass="43872">MPTFTAVALETLLESTVRDSYKKPLNSGDELNNKQEREKQKKKASTPNHIYIQPALYVTPEPTPIPEVSSGSLSPSPYVVNHKRRGGKAVNRRTNEFEIPKKNENLNSNSNVGEEIDEGELRFGEIVEDNFLGAEVNGDGNEGFVVEEDDFVDPRCDSLSVASSSELIDLGKQSFVSNPGEFFDADEDFSSSGSISNSNGPSVDLELRAIRVGLMEEIERRKAAEDAVAQMYSQWQRIGNLLSQAGLSFPTSLYASSGTQLEIGPVEQLSQEIVVARFVAEAIGKGQARAEAELVADVIIESKDQEISRLRDRVQYYESVNHEMSQRNQEIMEVARRQRQRKRSQRRWLWGCVGLSVVIGASVIAYSYLPDTSEHHSLPGANESSNAASTSSSESAY</sequence>
<dbReference type="EMBL" id="CAUOFW020001092">
    <property type="protein sequence ID" value="CAK9141051.1"/>
    <property type="molecule type" value="Genomic_DNA"/>
</dbReference>
<feature type="region of interest" description="Disordered" evidence="1">
    <location>
        <begin position="20"/>
        <end position="48"/>
    </location>
</feature>
<feature type="compositionally biased region" description="Basic residues" evidence="1">
    <location>
        <begin position="81"/>
        <end position="90"/>
    </location>
</feature>
<gene>
    <name evidence="3" type="ORF">ILEXP_LOCUS8572</name>
</gene>
<dbReference type="AlphaFoldDB" id="A0ABC8R7R8"/>
<accession>A0ABC8R7R8</accession>
<keyword evidence="4" id="KW-1185">Reference proteome</keyword>
<evidence type="ECO:0000313" key="3">
    <source>
        <dbReference type="EMBL" id="CAK9141051.1"/>
    </source>
</evidence>
<feature type="transmembrane region" description="Helical" evidence="2">
    <location>
        <begin position="348"/>
        <end position="369"/>
    </location>
</feature>
<dbReference type="Proteomes" id="UP001642360">
    <property type="component" value="Unassembled WGS sequence"/>
</dbReference>
<keyword evidence="2" id="KW-0472">Membrane</keyword>
<dbReference type="PANTHER" id="PTHR35490">
    <property type="entry name" value="BACTERIOPHAGE N4 ADSORPTION B PROTEIN"/>
    <property type="match status" value="1"/>
</dbReference>
<comment type="caution">
    <text evidence="3">The sequence shown here is derived from an EMBL/GenBank/DDBJ whole genome shotgun (WGS) entry which is preliminary data.</text>
</comment>